<feature type="domain" description="DUF4706" evidence="2">
    <location>
        <begin position="472"/>
        <end position="493"/>
    </location>
</feature>
<dbReference type="Pfam" id="PF15797">
    <property type="entry name" value="DUF4706"/>
    <property type="match status" value="1"/>
</dbReference>
<evidence type="ECO:0000256" key="1">
    <source>
        <dbReference type="SAM" id="MobiDB-lite"/>
    </source>
</evidence>
<dbReference type="EMBL" id="OE841555">
    <property type="protein sequence ID" value="CAD7596270.1"/>
    <property type="molecule type" value="Genomic_DNA"/>
</dbReference>
<gene>
    <name evidence="3" type="ORF">TGEB3V08_LOCUS6336</name>
</gene>
<accession>A0A7R9PN24</accession>
<feature type="region of interest" description="Disordered" evidence="1">
    <location>
        <begin position="101"/>
        <end position="121"/>
    </location>
</feature>
<evidence type="ECO:0000313" key="3">
    <source>
        <dbReference type="EMBL" id="CAD7596270.1"/>
    </source>
</evidence>
<protein>
    <recommendedName>
        <fullName evidence="2">DUF4706 domain-containing protein</fullName>
    </recommendedName>
</protein>
<reference evidence="3" key="1">
    <citation type="submission" date="2020-11" db="EMBL/GenBank/DDBJ databases">
        <authorList>
            <person name="Tran Van P."/>
        </authorList>
    </citation>
    <scope>NUCLEOTIDE SEQUENCE</scope>
</reference>
<feature type="region of interest" description="Disordered" evidence="1">
    <location>
        <begin position="232"/>
        <end position="279"/>
    </location>
</feature>
<dbReference type="AlphaFoldDB" id="A0A7R9PN24"/>
<name>A0A7R9PN24_TIMGE</name>
<sequence>MLAMSILMGNNNSDKMFLFSVPWPERSPNMLTTCCKDGGTPFESDVDDPLLIDTDEDKDSGDDNECSYCGGLFSEDKNGEQWVKCTQCLEWKEVNPHLRGGRVENHLGETTPSSPDRDSNLDLPVLGGLAQRLAHTKPNKMVQPVFFSEDNTQHMLQGISRQFPKVFTARLESLKEVPPSQLDAALQRFLLDYRYAPHATTGISPAQALMGRQLRNSLDLSHHPPTLIRVQQAQDKQREAYGKPPISTDEEQGRAPITSQCPNNVEPFPEDTPSDPDLKQEPRTLAAVDLTNEEITGMSPLGREHNLESSVKLHQLRTLDQKLSRITGVAQNITELQLAYPSAQGLNLAQEAQRLESYVEGKNKSVGPPPEYMRQKICKTSNIQKEDEVLKKALEILNQNKTPDDDTQIFGNFVASAIRNLRSESYNVMLPFHDQSSLQICIYTRLGARHLGQVTETSWKSFLVQHYRLNDGFSWQDEHSSPFTWLTQSQLNLNIFKDSEISTKKSRGSLESQEPLVPTKKPPNQGHTKEGGRVVFWGISHPLNLVTMGRKLKGVGESNVIAAVFKTKQSIIKSLPTVDIGFAASAALKGTKDIKILQFRGDCQKLLVDFCNKL</sequence>
<feature type="region of interest" description="Disordered" evidence="1">
    <location>
        <begin position="504"/>
        <end position="530"/>
    </location>
</feature>
<dbReference type="InterPro" id="IPR031600">
    <property type="entry name" value="DUF4706"/>
</dbReference>
<proteinExistence type="predicted"/>
<evidence type="ECO:0000259" key="2">
    <source>
        <dbReference type="Pfam" id="PF15797"/>
    </source>
</evidence>
<organism evidence="3">
    <name type="scientific">Timema genevievae</name>
    <name type="common">Walking stick</name>
    <dbReference type="NCBI Taxonomy" id="629358"/>
    <lineage>
        <taxon>Eukaryota</taxon>
        <taxon>Metazoa</taxon>
        <taxon>Ecdysozoa</taxon>
        <taxon>Arthropoda</taxon>
        <taxon>Hexapoda</taxon>
        <taxon>Insecta</taxon>
        <taxon>Pterygota</taxon>
        <taxon>Neoptera</taxon>
        <taxon>Polyneoptera</taxon>
        <taxon>Phasmatodea</taxon>
        <taxon>Timematodea</taxon>
        <taxon>Timematoidea</taxon>
        <taxon>Timematidae</taxon>
        <taxon>Timema</taxon>
    </lineage>
</organism>